<keyword evidence="3" id="KW-1185">Reference proteome</keyword>
<dbReference type="AlphaFoldDB" id="A0AAW1EIG0"/>
<feature type="region of interest" description="Disordered" evidence="1">
    <location>
        <begin position="16"/>
        <end position="50"/>
    </location>
</feature>
<comment type="caution">
    <text evidence="2">The sequence shown here is derived from an EMBL/GenBank/DDBJ whole genome shotgun (WGS) entry which is preliminary data.</text>
</comment>
<gene>
    <name evidence="2" type="ORF">VZT92_018594</name>
</gene>
<evidence type="ECO:0000313" key="3">
    <source>
        <dbReference type="Proteomes" id="UP001488805"/>
    </source>
</evidence>
<evidence type="ECO:0000313" key="2">
    <source>
        <dbReference type="EMBL" id="KAK9522107.1"/>
    </source>
</evidence>
<reference evidence="2 3" key="1">
    <citation type="journal article" date="2024" name="Genome Biol. Evol.">
        <title>Chromosome-level genome assembly of the viviparous eelpout Zoarces viviparus.</title>
        <authorList>
            <person name="Fuhrmann N."/>
            <person name="Brasseur M.V."/>
            <person name="Bakowski C.E."/>
            <person name="Podsiadlowski L."/>
            <person name="Prost S."/>
            <person name="Krehenwinkel H."/>
            <person name="Mayer C."/>
        </authorList>
    </citation>
    <scope>NUCLEOTIDE SEQUENCE [LARGE SCALE GENOMIC DNA]</scope>
    <source>
        <strain evidence="2">NO-MEL_2022_Ind0_liver</strain>
    </source>
</reference>
<dbReference type="EMBL" id="JBCEZU010000221">
    <property type="protein sequence ID" value="KAK9522107.1"/>
    <property type="molecule type" value="Genomic_DNA"/>
</dbReference>
<name>A0AAW1EIG0_ZOAVI</name>
<protein>
    <submittedName>
        <fullName evidence="2">Uncharacterized protein</fullName>
    </submittedName>
</protein>
<dbReference type="Proteomes" id="UP001488805">
    <property type="component" value="Unassembled WGS sequence"/>
</dbReference>
<evidence type="ECO:0000256" key="1">
    <source>
        <dbReference type="SAM" id="MobiDB-lite"/>
    </source>
</evidence>
<proteinExistence type="predicted"/>
<organism evidence="2 3">
    <name type="scientific">Zoarces viviparus</name>
    <name type="common">Viviparous eelpout</name>
    <name type="synonym">Blennius viviparus</name>
    <dbReference type="NCBI Taxonomy" id="48416"/>
    <lineage>
        <taxon>Eukaryota</taxon>
        <taxon>Metazoa</taxon>
        <taxon>Chordata</taxon>
        <taxon>Craniata</taxon>
        <taxon>Vertebrata</taxon>
        <taxon>Euteleostomi</taxon>
        <taxon>Actinopterygii</taxon>
        <taxon>Neopterygii</taxon>
        <taxon>Teleostei</taxon>
        <taxon>Neoteleostei</taxon>
        <taxon>Acanthomorphata</taxon>
        <taxon>Eupercaria</taxon>
        <taxon>Perciformes</taxon>
        <taxon>Cottioidei</taxon>
        <taxon>Zoarcales</taxon>
        <taxon>Zoarcidae</taxon>
        <taxon>Zoarcinae</taxon>
        <taxon>Zoarces</taxon>
    </lineage>
</organism>
<accession>A0AAW1EIG0</accession>
<sequence length="71" mass="7297">MRTLVCAVKTVRAIETPGIPRPPNGGRLGNLGGTHSSRPPKAVGSLDGGGLTLGSGAQFKEFDVPKIETLD</sequence>